<dbReference type="SUPFAM" id="SSF51197">
    <property type="entry name" value="Clavaminate synthase-like"/>
    <property type="match status" value="1"/>
</dbReference>
<dbReference type="InterPro" id="IPR027443">
    <property type="entry name" value="IPNS-like_sf"/>
</dbReference>
<name>A0A4S4M9U4_9AGAM</name>
<dbReference type="Pfam" id="PF07350">
    <property type="entry name" value="Gig2-like"/>
    <property type="match status" value="1"/>
</dbReference>
<keyword evidence="2" id="KW-1185">Reference proteome</keyword>
<accession>A0A4S4M9U4</accession>
<organism evidence="1 2">
    <name type="scientific">Bondarzewia mesenterica</name>
    <dbReference type="NCBI Taxonomy" id="1095465"/>
    <lineage>
        <taxon>Eukaryota</taxon>
        <taxon>Fungi</taxon>
        <taxon>Dikarya</taxon>
        <taxon>Basidiomycota</taxon>
        <taxon>Agaricomycotina</taxon>
        <taxon>Agaricomycetes</taxon>
        <taxon>Russulales</taxon>
        <taxon>Bondarzewiaceae</taxon>
        <taxon>Bondarzewia</taxon>
    </lineage>
</organism>
<gene>
    <name evidence="1" type="ORF">EW146_g264</name>
</gene>
<dbReference type="Proteomes" id="UP000310158">
    <property type="component" value="Unassembled WGS sequence"/>
</dbReference>
<evidence type="ECO:0000313" key="1">
    <source>
        <dbReference type="EMBL" id="THH21281.1"/>
    </source>
</evidence>
<proteinExistence type="predicted"/>
<sequence>MPLNRRLPRSCPAYVSFPRPSRRGLAAVASIRKPKAEGSIASVFTTLSGGADTVFPPRFAELKKQIWRDELVESWREVLDSLNEAVEEVATKGADIIPRFPFADIRKGLSSEQIAAIKKTGVVIITGGVPKEEALAWKQSLKTYVADNAERVKGFPPENVQVYEVYNSKAQTLARTHPALIESQLQLLNLWHVSDRSTKISLRTPISYYDRFRIRSPGDSSFVLGPHIDGGSIERWEDPQFRSCFKNIFAGKWTEHDPFDASPRINSNQDLYDAANQCTVFRPWQGWTSLSTTGPSEGTLRVCPMLPLASAYLMLRPFFRPQQGRSLRDWVPDLESTAFPGSVMGKTQELNPSLHPHLQLERTMVSAPKVEPGDQIFWHCDVIHAVEGEHTGKNDSSVLYIPAVPLTVHNADYLRDQRNNFIRGLPAPDFPGGEGESQFINRGAFQDIASVEGKRMLGFLPFEVPEDASEAEAQAIAKASELLL</sequence>
<evidence type="ECO:0008006" key="3">
    <source>
        <dbReference type="Google" id="ProtNLM"/>
    </source>
</evidence>
<dbReference type="OrthoDB" id="8249012at2759"/>
<dbReference type="InterPro" id="IPR010856">
    <property type="entry name" value="Gig2-like"/>
</dbReference>
<dbReference type="EMBL" id="SGPL01000005">
    <property type="protein sequence ID" value="THH21281.1"/>
    <property type="molecule type" value="Genomic_DNA"/>
</dbReference>
<dbReference type="AlphaFoldDB" id="A0A4S4M9U4"/>
<protein>
    <recommendedName>
        <fullName evidence="3">DUF1479 domain protein</fullName>
    </recommendedName>
</protein>
<comment type="caution">
    <text evidence="1">The sequence shown here is derived from an EMBL/GenBank/DDBJ whole genome shotgun (WGS) entry which is preliminary data.</text>
</comment>
<dbReference type="Gene3D" id="2.60.120.330">
    <property type="entry name" value="B-lactam Antibiotic, Isopenicillin N Synthase, Chain"/>
    <property type="match status" value="1"/>
</dbReference>
<evidence type="ECO:0000313" key="2">
    <source>
        <dbReference type="Proteomes" id="UP000310158"/>
    </source>
</evidence>
<dbReference type="PANTHER" id="PTHR30613:SF1">
    <property type="entry name" value="DUF1479 DOMAIN PROTEIN (AFU_ORTHOLOGUE AFUA_5G09280)"/>
    <property type="match status" value="1"/>
</dbReference>
<dbReference type="PANTHER" id="PTHR30613">
    <property type="entry name" value="UNCHARACTERIZED PROTEIN YBIU-RELATED"/>
    <property type="match status" value="1"/>
</dbReference>
<reference evidence="1 2" key="1">
    <citation type="submission" date="2019-02" db="EMBL/GenBank/DDBJ databases">
        <title>Genome sequencing of the rare red list fungi Bondarzewia mesenterica.</title>
        <authorList>
            <person name="Buettner E."/>
            <person name="Kellner H."/>
        </authorList>
    </citation>
    <scope>NUCLEOTIDE SEQUENCE [LARGE SCALE GENOMIC DNA]</scope>
    <source>
        <strain evidence="1 2">DSM 108281</strain>
    </source>
</reference>